<evidence type="ECO:0000256" key="2">
    <source>
        <dbReference type="ARBA" id="ARBA00022692"/>
    </source>
</evidence>
<dbReference type="InterPro" id="IPR027377">
    <property type="entry name" value="ZAR1/RTP1-5-like_Znf-3CxxC"/>
</dbReference>
<proteinExistence type="predicted"/>
<evidence type="ECO:0000256" key="1">
    <source>
        <dbReference type="ARBA" id="ARBA00004167"/>
    </source>
</evidence>
<dbReference type="OMA" id="WRAVFKE"/>
<protein>
    <recommendedName>
        <fullName evidence="9">3CxxC-type domain-containing protein</fullName>
    </recommendedName>
</protein>
<keyword evidence="6" id="KW-1133">Transmembrane helix</keyword>
<keyword evidence="5" id="KW-0862">Zinc</keyword>
<keyword evidence="2" id="KW-0812">Transmembrane</keyword>
<reference evidence="10" key="2">
    <citation type="submission" date="2025-09" db="UniProtKB">
        <authorList>
            <consortium name="Ensembl"/>
        </authorList>
    </citation>
    <scope>IDENTIFICATION</scope>
</reference>
<feature type="domain" description="3CxxC-type" evidence="9">
    <location>
        <begin position="31"/>
        <end position="147"/>
    </location>
</feature>
<evidence type="ECO:0000256" key="4">
    <source>
        <dbReference type="ARBA" id="ARBA00022771"/>
    </source>
</evidence>
<evidence type="ECO:0000313" key="10">
    <source>
        <dbReference type="Ensembl" id="ENSEBUP00000020248.1"/>
    </source>
</evidence>
<dbReference type="GO" id="GO:0006612">
    <property type="term" value="P:protein targeting to membrane"/>
    <property type="evidence" value="ECO:0007669"/>
    <property type="project" value="TreeGrafter"/>
</dbReference>
<dbReference type="InterPro" id="IPR026096">
    <property type="entry name" value="R-trans_p"/>
</dbReference>
<dbReference type="GO" id="GO:0051205">
    <property type="term" value="P:protein insertion into membrane"/>
    <property type="evidence" value="ECO:0007669"/>
    <property type="project" value="TreeGrafter"/>
</dbReference>
<dbReference type="GeneTree" id="ENSGT00940000169913"/>
<dbReference type="GO" id="GO:0031849">
    <property type="term" value="F:olfactory receptor binding"/>
    <property type="evidence" value="ECO:0007669"/>
    <property type="project" value="TreeGrafter"/>
</dbReference>
<dbReference type="Ensembl" id="ENSEBUT00000020824.1">
    <property type="protein sequence ID" value="ENSEBUP00000020248.1"/>
    <property type="gene ID" value="ENSEBUG00000012564.1"/>
</dbReference>
<dbReference type="Pfam" id="PF13695">
    <property type="entry name" value="Zn_ribbon_3CxxC"/>
    <property type="match status" value="1"/>
</dbReference>
<evidence type="ECO:0000259" key="9">
    <source>
        <dbReference type="SMART" id="SM01328"/>
    </source>
</evidence>
<dbReference type="PANTHER" id="PTHR14402:SF10">
    <property type="entry name" value="3CXXC-TYPE DOMAIN-CONTAINING PROTEIN"/>
    <property type="match status" value="1"/>
</dbReference>
<dbReference type="PANTHER" id="PTHR14402">
    <property type="entry name" value="RECEPTOR TRANSPORTING PROTEIN"/>
    <property type="match status" value="1"/>
</dbReference>
<reference evidence="10" key="1">
    <citation type="submission" date="2025-08" db="UniProtKB">
        <authorList>
            <consortium name="Ensembl"/>
        </authorList>
    </citation>
    <scope>IDENTIFICATION</scope>
</reference>
<dbReference type="SMART" id="SM01328">
    <property type="entry name" value="zf-3CxxC"/>
    <property type="match status" value="1"/>
</dbReference>
<name>A0A8C4QTC7_EPTBU</name>
<feature type="region of interest" description="Disordered" evidence="8">
    <location>
        <begin position="1"/>
        <end position="28"/>
    </location>
</feature>
<evidence type="ECO:0000313" key="11">
    <source>
        <dbReference type="Proteomes" id="UP000694388"/>
    </source>
</evidence>
<keyword evidence="3" id="KW-0479">Metal-binding</keyword>
<dbReference type="AlphaFoldDB" id="A0A8C4QTC7"/>
<feature type="compositionally biased region" description="Polar residues" evidence="8">
    <location>
        <begin position="15"/>
        <end position="24"/>
    </location>
</feature>
<dbReference type="GO" id="GO:0008270">
    <property type="term" value="F:zinc ion binding"/>
    <property type="evidence" value="ECO:0007669"/>
    <property type="project" value="UniProtKB-KW"/>
</dbReference>
<organism evidence="10 11">
    <name type="scientific">Eptatretus burgeri</name>
    <name type="common">Inshore hagfish</name>
    <dbReference type="NCBI Taxonomy" id="7764"/>
    <lineage>
        <taxon>Eukaryota</taxon>
        <taxon>Metazoa</taxon>
        <taxon>Chordata</taxon>
        <taxon>Craniata</taxon>
        <taxon>Vertebrata</taxon>
        <taxon>Cyclostomata</taxon>
        <taxon>Myxini</taxon>
        <taxon>Myxiniformes</taxon>
        <taxon>Myxinidae</taxon>
        <taxon>Eptatretinae</taxon>
        <taxon>Eptatretus</taxon>
    </lineage>
</organism>
<keyword evidence="7" id="KW-0472">Membrane</keyword>
<sequence>MRTRTGALPQRHSHASNNDATSKRGSAAKEHSHRKFFCETCQHKWTSIEGKVIFHFRLPRNDVHGVVRVRTFKQACAICISPSNIVMVEPSWYEDEREVVLSRLKKRIRKIYYDAPMHRAVGNNDNSRRAQMGAPHRQDLCEACRLGVCAETNQPF</sequence>
<dbReference type="Proteomes" id="UP000694388">
    <property type="component" value="Unplaced"/>
</dbReference>
<evidence type="ECO:0000256" key="6">
    <source>
        <dbReference type="ARBA" id="ARBA00022989"/>
    </source>
</evidence>
<keyword evidence="11" id="KW-1185">Reference proteome</keyword>
<evidence type="ECO:0000256" key="8">
    <source>
        <dbReference type="SAM" id="MobiDB-lite"/>
    </source>
</evidence>
<accession>A0A8C4QTC7</accession>
<evidence type="ECO:0000256" key="5">
    <source>
        <dbReference type="ARBA" id="ARBA00022833"/>
    </source>
</evidence>
<keyword evidence="4" id="KW-0863">Zinc-finger</keyword>
<evidence type="ECO:0000256" key="3">
    <source>
        <dbReference type="ARBA" id="ARBA00022723"/>
    </source>
</evidence>
<dbReference type="GO" id="GO:0016020">
    <property type="term" value="C:membrane"/>
    <property type="evidence" value="ECO:0007669"/>
    <property type="project" value="UniProtKB-SubCell"/>
</dbReference>
<comment type="subcellular location">
    <subcellularLocation>
        <location evidence="1">Membrane</location>
        <topology evidence="1">Single-pass membrane protein</topology>
    </subcellularLocation>
</comment>
<evidence type="ECO:0000256" key="7">
    <source>
        <dbReference type="ARBA" id="ARBA00023136"/>
    </source>
</evidence>